<feature type="compositionally biased region" description="Basic and acidic residues" evidence="10">
    <location>
        <begin position="160"/>
        <end position="169"/>
    </location>
</feature>
<evidence type="ECO:0000256" key="6">
    <source>
        <dbReference type="ARBA" id="ARBA00022989"/>
    </source>
</evidence>
<sequence length="169" mass="16607">MQYLFGIVLSLLSLFLILLVLVQRGRGGGLTGALGGAGGGSAFGAKAGDTFTRVTSVVTLVWILLCSVALAMLQTSGDSKLQGGTTAPPITGAVGAPAAEGETPAATRFNPGDDAAPAATTPDLDQPATEAPKAETPAAPAAEAPQTEAPAAEAPAAEAPKSEEKPAAE</sequence>
<protein>
    <recommendedName>
        <fullName evidence="9">Protein-export membrane protein SecG</fullName>
    </recommendedName>
</protein>
<dbReference type="GO" id="GO:0005886">
    <property type="term" value="C:plasma membrane"/>
    <property type="evidence" value="ECO:0007669"/>
    <property type="project" value="UniProtKB-SubCell"/>
</dbReference>
<evidence type="ECO:0000256" key="2">
    <source>
        <dbReference type="ARBA" id="ARBA00008445"/>
    </source>
</evidence>
<dbReference type="eggNOG" id="COG1314">
    <property type="taxonomic scope" value="Bacteria"/>
</dbReference>
<dbReference type="Proteomes" id="UP000004358">
    <property type="component" value="Unassembled WGS sequence"/>
</dbReference>
<dbReference type="GO" id="GO:0009306">
    <property type="term" value="P:protein secretion"/>
    <property type="evidence" value="ECO:0007669"/>
    <property type="project" value="UniProtKB-UniRule"/>
</dbReference>
<proteinExistence type="inferred from homology"/>
<comment type="caution">
    <text evidence="9">Lacks conserved residue(s) required for the propagation of feature annotation.</text>
</comment>
<evidence type="ECO:0000256" key="4">
    <source>
        <dbReference type="ARBA" id="ARBA00022692"/>
    </source>
</evidence>
<dbReference type="STRING" id="314230.DSM3645_04590"/>
<evidence type="ECO:0000256" key="8">
    <source>
        <dbReference type="ARBA" id="ARBA00023136"/>
    </source>
</evidence>
<evidence type="ECO:0000256" key="10">
    <source>
        <dbReference type="SAM" id="MobiDB-lite"/>
    </source>
</evidence>
<keyword evidence="5 9" id="KW-0653">Protein transport</keyword>
<keyword evidence="8 9" id="KW-0472">Membrane</keyword>
<dbReference type="OrthoDB" id="292750at2"/>
<name>A4A1G4_9BACT</name>
<comment type="caution">
    <text evidence="11">The sequence shown here is derived from an EMBL/GenBank/DDBJ whole genome shotgun (WGS) entry which is preliminary data.</text>
</comment>
<dbReference type="HOGENOM" id="CLU_116701_0_0_0"/>
<keyword evidence="9" id="KW-1003">Cell membrane</keyword>
<evidence type="ECO:0000313" key="11">
    <source>
        <dbReference type="EMBL" id="EAQ77413.1"/>
    </source>
</evidence>
<feature type="compositionally biased region" description="Low complexity" evidence="10">
    <location>
        <begin position="91"/>
        <end position="159"/>
    </location>
</feature>
<evidence type="ECO:0000256" key="9">
    <source>
        <dbReference type="RuleBase" id="RU365087"/>
    </source>
</evidence>
<dbReference type="AlphaFoldDB" id="A4A1G4"/>
<evidence type="ECO:0000313" key="12">
    <source>
        <dbReference type="Proteomes" id="UP000004358"/>
    </source>
</evidence>
<accession>A4A1G4</accession>
<reference evidence="11 12" key="1">
    <citation type="submission" date="2006-02" db="EMBL/GenBank/DDBJ databases">
        <authorList>
            <person name="Amann R."/>
            <person name="Ferriera S."/>
            <person name="Johnson J."/>
            <person name="Kravitz S."/>
            <person name="Halpern A."/>
            <person name="Remington K."/>
            <person name="Beeson K."/>
            <person name="Tran B."/>
            <person name="Rogers Y.-H."/>
            <person name="Friedman R."/>
            <person name="Venter J.C."/>
        </authorList>
    </citation>
    <scope>NUCLEOTIDE SEQUENCE [LARGE SCALE GENOMIC DNA]</scope>
    <source>
        <strain evidence="11 12">DSM 3645</strain>
    </source>
</reference>
<feature type="transmembrane region" description="Helical" evidence="9">
    <location>
        <begin position="51"/>
        <end position="73"/>
    </location>
</feature>
<dbReference type="RefSeq" id="WP_002654512.1">
    <property type="nucleotide sequence ID" value="NZ_CH672377.1"/>
</dbReference>
<keyword evidence="4 9" id="KW-0812">Transmembrane</keyword>
<dbReference type="GO" id="GO:0015450">
    <property type="term" value="F:protein-transporting ATPase activity"/>
    <property type="evidence" value="ECO:0007669"/>
    <property type="project" value="UniProtKB-UniRule"/>
</dbReference>
<dbReference type="EMBL" id="AANZ01000034">
    <property type="protein sequence ID" value="EAQ77413.1"/>
    <property type="molecule type" value="Genomic_DNA"/>
</dbReference>
<dbReference type="Pfam" id="PF03840">
    <property type="entry name" value="SecG"/>
    <property type="match status" value="1"/>
</dbReference>
<organism evidence="11 12">
    <name type="scientific">Blastopirellula marina DSM 3645</name>
    <dbReference type="NCBI Taxonomy" id="314230"/>
    <lineage>
        <taxon>Bacteria</taxon>
        <taxon>Pseudomonadati</taxon>
        <taxon>Planctomycetota</taxon>
        <taxon>Planctomycetia</taxon>
        <taxon>Pirellulales</taxon>
        <taxon>Pirellulaceae</taxon>
        <taxon>Blastopirellula</taxon>
    </lineage>
</organism>
<evidence type="ECO:0000256" key="1">
    <source>
        <dbReference type="ARBA" id="ARBA00004141"/>
    </source>
</evidence>
<comment type="similarity">
    <text evidence="2 9">Belongs to the SecG family.</text>
</comment>
<comment type="subcellular location">
    <subcellularLocation>
        <location evidence="9">Cell membrane</location>
        <topology evidence="9">Multi-pass membrane protein</topology>
    </subcellularLocation>
    <subcellularLocation>
        <location evidence="1">Membrane</location>
        <topology evidence="1">Multi-pass membrane protein</topology>
    </subcellularLocation>
</comment>
<evidence type="ECO:0000256" key="5">
    <source>
        <dbReference type="ARBA" id="ARBA00022927"/>
    </source>
</evidence>
<keyword evidence="6 9" id="KW-1133">Transmembrane helix</keyword>
<dbReference type="InterPro" id="IPR004692">
    <property type="entry name" value="SecG"/>
</dbReference>
<dbReference type="NCBIfam" id="TIGR00810">
    <property type="entry name" value="secG"/>
    <property type="match status" value="1"/>
</dbReference>
<comment type="function">
    <text evidence="9">Involved in protein export. Participates in an early event of protein translocation.</text>
</comment>
<evidence type="ECO:0000256" key="3">
    <source>
        <dbReference type="ARBA" id="ARBA00022448"/>
    </source>
</evidence>
<keyword evidence="7 9" id="KW-0811">Translocation</keyword>
<gene>
    <name evidence="11" type="ORF">DSM3645_04590</name>
</gene>
<evidence type="ECO:0000256" key="7">
    <source>
        <dbReference type="ARBA" id="ARBA00023010"/>
    </source>
</evidence>
<feature type="region of interest" description="Disordered" evidence="10">
    <location>
        <begin position="78"/>
        <end position="169"/>
    </location>
</feature>
<keyword evidence="3 9" id="KW-0813">Transport</keyword>